<dbReference type="GO" id="GO:0010774">
    <property type="term" value="P:meiotic strand invasion involved in reciprocal meiotic recombination"/>
    <property type="evidence" value="ECO:0007669"/>
    <property type="project" value="TreeGrafter"/>
</dbReference>
<evidence type="ECO:0000259" key="10">
    <source>
        <dbReference type="Pfam" id="PF18517"/>
    </source>
</evidence>
<sequence>KDEKEARQVVLDLFKKTNRPFNLQNVIDHSKGQLKKAMATKCVDHYEKKGDLSVKVNGKTKIWWINQEGLEVLSKEELKEIDVEIKELQEELAQVRSEVTQLTNEKAKLLKAPKTEDLPAQIAKERADLEKKKEKLESLQSGSVKLCTMDEKKEALKSMDRYLKEWRLRKRLTKEIIDKISESTEKKPAEIIDDLGIDTDEIVGVSIDQV</sequence>
<dbReference type="VEuPathDB" id="AmoebaDB:NAEGRDRAFT_3930"/>
<keyword evidence="4 8" id="KW-0175">Coiled coil</keyword>
<dbReference type="Proteomes" id="UP000006671">
    <property type="component" value="Unassembled WGS sequence"/>
</dbReference>
<comment type="similarity">
    <text evidence="2">Belongs to the HOP2 family.</text>
</comment>
<keyword evidence="12" id="KW-1185">Reference proteome</keyword>
<dbReference type="InterPro" id="IPR040661">
    <property type="entry name" value="LZ3wCH"/>
</dbReference>
<dbReference type="GO" id="GO:0000709">
    <property type="term" value="P:meiotic joint molecule formation"/>
    <property type="evidence" value="ECO:0007669"/>
    <property type="project" value="TreeGrafter"/>
</dbReference>
<evidence type="ECO:0000256" key="4">
    <source>
        <dbReference type="ARBA" id="ARBA00023054"/>
    </source>
</evidence>
<evidence type="ECO:0000256" key="6">
    <source>
        <dbReference type="ARBA" id="ARBA00023242"/>
    </source>
</evidence>
<evidence type="ECO:0000256" key="5">
    <source>
        <dbReference type="ARBA" id="ARBA00023172"/>
    </source>
</evidence>
<keyword evidence="6" id="KW-0539">Nucleus</keyword>
<dbReference type="OMA" id="CIYTEIG"/>
<protein>
    <recommendedName>
        <fullName evidence="3">Homologous-pairing protein 2 homolog</fullName>
    </recommendedName>
</protein>
<evidence type="ECO:0000256" key="2">
    <source>
        <dbReference type="ARBA" id="ARBA00007922"/>
    </source>
</evidence>
<dbReference type="eggNOG" id="KOG4603">
    <property type="taxonomic scope" value="Eukaryota"/>
</dbReference>
<feature type="coiled-coil region" evidence="8">
    <location>
        <begin position="71"/>
        <end position="142"/>
    </location>
</feature>
<dbReference type="GO" id="GO:0120231">
    <property type="term" value="C:DNA recombinase auxiliary factor complex"/>
    <property type="evidence" value="ECO:0007669"/>
    <property type="project" value="TreeGrafter"/>
</dbReference>
<evidence type="ECO:0000259" key="9">
    <source>
        <dbReference type="Pfam" id="PF07106"/>
    </source>
</evidence>
<name>D2UYQ1_NAEGR</name>
<dbReference type="KEGG" id="ngr:NAEGRDRAFT_3930"/>
<reference evidence="11 12" key="1">
    <citation type="journal article" date="2010" name="Cell">
        <title>The genome of Naegleria gruberi illuminates early eukaryotic versatility.</title>
        <authorList>
            <person name="Fritz-Laylin L.K."/>
            <person name="Prochnik S.E."/>
            <person name="Ginger M.L."/>
            <person name="Dacks J.B."/>
            <person name="Carpenter M.L."/>
            <person name="Field M.C."/>
            <person name="Kuo A."/>
            <person name="Paredez A."/>
            <person name="Chapman J."/>
            <person name="Pham J."/>
            <person name="Shu S."/>
            <person name="Neupane R."/>
            <person name="Cipriano M."/>
            <person name="Mancuso J."/>
            <person name="Tu H."/>
            <person name="Salamov A."/>
            <person name="Lindquist E."/>
            <person name="Shapiro H."/>
            <person name="Lucas S."/>
            <person name="Grigoriev I.V."/>
            <person name="Cande W.Z."/>
            <person name="Fulton C."/>
            <person name="Rokhsar D.S."/>
            <person name="Dawson S.C."/>
        </authorList>
    </citation>
    <scope>NUCLEOTIDE SEQUENCE [LARGE SCALE GENOMIC DNA]</scope>
    <source>
        <strain evidence="11 12">NEG-M</strain>
    </source>
</reference>
<feature type="non-terminal residue" evidence="11">
    <location>
        <position position="1"/>
    </location>
</feature>
<dbReference type="Pfam" id="PF07106">
    <property type="entry name" value="WHD_TBPIP"/>
    <property type="match status" value="1"/>
</dbReference>
<feature type="non-terminal residue" evidence="11">
    <location>
        <position position="210"/>
    </location>
</feature>
<dbReference type="STRING" id="5762.D2UYQ1"/>
<accession>D2UYQ1</accession>
<dbReference type="PANTHER" id="PTHR15938">
    <property type="entry name" value="TBP-1 INTERACTING PROTEIN"/>
    <property type="match status" value="1"/>
</dbReference>
<dbReference type="GO" id="GO:0003690">
    <property type="term" value="F:double-stranded DNA binding"/>
    <property type="evidence" value="ECO:0007669"/>
    <property type="project" value="TreeGrafter"/>
</dbReference>
<organism evidence="12">
    <name type="scientific">Naegleria gruberi</name>
    <name type="common">Amoeba</name>
    <dbReference type="NCBI Taxonomy" id="5762"/>
    <lineage>
        <taxon>Eukaryota</taxon>
        <taxon>Discoba</taxon>
        <taxon>Heterolobosea</taxon>
        <taxon>Tetramitia</taxon>
        <taxon>Eutetramitia</taxon>
        <taxon>Vahlkampfiidae</taxon>
        <taxon>Naegleria</taxon>
    </lineage>
</organism>
<dbReference type="EMBL" id="GG738845">
    <property type="protein sequence ID" value="EFC50517.1"/>
    <property type="molecule type" value="Genomic_DNA"/>
</dbReference>
<dbReference type="InterPro" id="IPR036388">
    <property type="entry name" value="WH-like_DNA-bd_sf"/>
</dbReference>
<dbReference type="InParanoid" id="D2UYQ1"/>
<evidence type="ECO:0000313" key="11">
    <source>
        <dbReference type="EMBL" id="EFC50517.1"/>
    </source>
</evidence>
<feature type="domain" description="Leucine zipper with capping helix" evidence="10">
    <location>
        <begin position="148"/>
        <end position="203"/>
    </location>
</feature>
<keyword evidence="7" id="KW-0469">Meiosis</keyword>
<dbReference type="GO" id="GO:0120230">
    <property type="term" value="F:recombinase activator activity"/>
    <property type="evidence" value="ECO:0007669"/>
    <property type="project" value="TreeGrafter"/>
</dbReference>
<dbReference type="Pfam" id="PF18517">
    <property type="entry name" value="LZ3wCH"/>
    <property type="match status" value="1"/>
</dbReference>
<evidence type="ECO:0000256" key="1">
    <source>
        <dbReference type="ARBA" id="ARBA00004123"/>
    </source>
</evidence>
<dbReference type="GO" id="GO:0007129">
    <property type="term" value="P:homologous chromosome pairing at meiosis"/>
    <property type="evidence" value="ECO:0007669"/>
    <property type="project" value="TreeGrafter"/>
</dbReference>
<comment type="subcellular location">
    <subcellularLocation>
        <location evidence="1">Nucleus</location>
    </subcellularLocation>
</comment>
<keyword evidence="5" id="KW-0233">DNA recombination</keyword>
<evidence type="ECO:0000313" key="12">
    <source>
        <dbReference type="Proteomes" id="UP000006671"/>
    </source>
</evidence>
<dbReference type="InterPro" id="IPR010776">
    <property type="entry name" value="Hop2_WH_dom"/>
</dbReference>
<evidence type="ECO:0000256" key="7">
    <source>
        <dbReference type="ARBA" id="ARBA00023254"/>
    </source>
</evidence>
<dbReference type="OrthoDB" id="272266at2759"/>
<dbReference type="PANTHER" id="PTHR15938:SF0">
    <property type="entry name" value="HOMOLOGOUS-PAIRING PROTEIN 2 HOMOLOG"/>
    <property type="match status" value="1"/>
</dbReference>
<dbReference type="RefSeq" id="XP_002683261.1">
    <property type="nucleotide sequence ID" value="XM_002683215.1"/>
</dbReference>
<evidence type="ECO:0000256" key="3">
    <source>
        <dbReference type="ARBA" id="ARBA00016093"/>
    </source>
</evidence>
<proteinExistence type="inferred from homology"/>
<dbReference type="FunCoup" id="D2UYQ1">
    <property type="interactions" value="218"/>
</dbReference>
<dbReference type="GeneID" id="8863633"/>
<dbReference type="AlphaFoldDB" id="D2UYQ1"/>
<dbReference type="GO" id="GO:0000794">
    <property type="term" value="C:condensed nuclear chromosome"/>
    <property type="evidence" value="ECO:0007669"/>
    <property type="project" value="TreeGrafter"/>
</dbReference>
<gene>
    <name evidence="11" type="ORF">NAEGRDRAFT_3930</name>
</gene>
<evidence type="ECO:0000256" key="8">
    <source>
        <dbReference type="SAM" id="Coils"/>
    </source>
</evidence>
<feature type="domain" description="Homologous-pairing protein 2 winged helix" evidence="9">
    <location>
        <begin position="5"/>
        <end position="66"/>
    </location>
</feature>
<dbReference type="Gene3D" id="1.10.10.10">
    <property type="entry name" value="Winged helix-like DNA-binding domain superfamily/Winged helix DNA-binding domain"/>
    <property type="match status" value="1"/>
</dbReference>